<dbReference type="PROSITE" id="PS00282">
    <property type="entry name" value="KAZAL_1"/>
    <property type="match status" value="1"/>
</dbReference>
<comment type="subcellular location">
    <subcellularLocation>
        <location evidence="1">Secreted</location>
    </subcellularLocation>
</comment>
<reference evidence="7" key="1">
    <citation type="submission" date="2025-08" db="UniProtKB">
        <authorList>
            <consortium name="Ensembl"/>
        </authorList>
    </citation>
    <scope>IDENTIFICATION</scope>
</reference>
<dbReference type="PANTHER" id="PTHR21312:SF36">
    <property type="entry name" value="SERINE PROTEASE INHIBITOR KAZAL-TYPE 13"/>
    <property type="match status" value="1"/>
</dbReference>
<evidence type="ECO:0000313" key="7">
    <source>
        <dbReference type="Ensembl" id="ENSGEVP00005015634.1"/>
    </source>
</evidence>
<evidence type="ECO:0000256" key="5">
    <source>
        <dbReference type="ARBA" id="ARBA00023157"/>
    </source>
</evidence>
<keyword evidence="2" id="KW-0964">Secreted</keyword>
<dbReference type="Gene3D" id="3.30.60.30">
    <property type="match status" value="1"/>
</dbReference>
<protein>
    <recommendedName>
        <fullName evidence="6">Kazal-like domain-containing protein</fullName>
    </recommendedName>
</protein>
<feature type="domain" description="Kazal-like" evidence="6">
    <location>
        <begin position="39"/>
        <end position="91"/>
    </location>
</feature>
<dbReference type="SMART" id="SM00280">
    <property type="entry name" value="KAZAL"/>
    <property type="match status" value="1"/>
</dbReference>
<proteinExistence type="predicted"/>
<keyword evidence="5" id="KW-1015">Disulfide bond</keyword>
<dbReference type="SUPFAM" id="SSF100895">
    <property type="entry name" value="Kazal-type serine protease inhibitors"/>
    <property type="match status" value="1"/>
</dbReference>
<dbReference type="GO" id="GO:0004867">
    <property type="term" value="F:serine-type endopeptidase inhibitor activity"/>
    <property type="evidence" value="ECO:0007669"/>
    <property type="project" value="UniProtKB-KW"/>
</dbReference>
<organism evidence="7 8">
    <name type="scientific">Gopherus evgoodei</name>
    <name type="common">Goodes thornscrub tortoise</name>
    <dbReference type="NCBI Taxonomy" id="1825980"/>
    <lineage>
        <taxon>Eukaryota</taxon>
        <taxon>Metazoa</taxon>
        <taxon>Chordata</taxon>
        <taxon>Craniata</taxon>
        <taxon>Vertebrata</taxon>
        <taxon>Euteleostomi</taxon>
        <taxon>Archelosauria</taxon>
        <taxon>Testudinata</taxon>
        <taxon>Testudines</taxon>
        <taxon>Cryptodira</taxon>
        <taxon>Durocryptodira</taxon>
        <taxon>Testudinoidea</taxon>
        <taxon>Testudinidae</taxon>
        <taxon>Gopherus</taxon>
    </lineage>
</organism>
<dbReference type="InterPro" id="IPR001239">
    <property type="entry name" value="Prot_inh_Kazal-m"/>
</dbReference>
<evidence type="ECO:0000313" key="8">
    <source>
        <dbReference type="Proteomes" id="UP000694390"/>
    </source>
</evidence>
<evidence type="ECO:0000256" key="2">
    <source>
        <dbReference type="ARBA" id="ARBA00022525"/>
    </source>
</evidence>
<sequence>MTFSCEISAVFSFSSSTNELLFPHPILDLGNSEKHCPCPGCSTYKNPDGTWIGGCPRNYAPVCGTDGIAYSNECLLCEKIWDFYEYLKCQSHWDRASKRMNL</sequence>
<dbReference type="Proteomes" id="UP000694390">
    <property type="component" value="Unassembled WGS sequence"/>
</dbReference>
<dbReference type="PRINTS" id="PR00290">
    <property type="entry name" value="KAZALINHBTR"/>
</dbReference>
<dbReference type="AlphaFoldDB" id="A0A8C4WHI8"/>
<evidence type="ECO:0000256" key="3">
    <source>
        <dbReference type="ARBA" id="ARBA00022690"/>
    </source>
</evidence>
<dbReference type="InterPro" id="IPR002350">
    <property type="entry name" value="Kazal_dom"/>
</dbReference>
<reference evidence="7" key="2">
    <citation type="submission" date="2025-09" db="UniProtKB">
        <authorList>
            <consortium name="Ensembl"/>
        </authorList>
    </citation>
    <scope>IDENTIFICATION</scope>
</reference>
<dbReference type="PANTHER" id="PTHR21312">
    <property type="entry name" value="SERINE PROTEASE INHIBITOR"/>
    <property type="match status" value="1"/>
</dbReference>
<dbReference type="InterPro" id="IPR036058">
    <property type="entry name" value="Kazal_dom_sf"/>
</dbReference>
<keyword evidence="8" id="KW-1185">Reference proteome</keyword>
<dbReference type="OrthoDB" id="126772at2759"/>
<evidence type="ECO:0000259" key="6">
    <source>
        <dbReference type="PROSITE" id="PS51465"/>
    </source>
</evidence>
<dbReference type="GO" id="GO:0005576">
    <property type="term" value="C:extracellular region"/>
    <property type="evidence" value="ECO:0007669"/>
    <property type="project" value="UniProtKB-SubCell"/>
</dbReference>
<evidence type="ECO:0000256" key="4">
    <source>
        <dbReference type="ARBA" id="ARBA00022900"/>
    </source>
</evidence>
<keyword evidence="3" id="KW-0646">Protease inhibitor</keyword>
<dbReference type="GeneTree" id="ENSGT01000000218554"/>
<dbReference type="PROSITE" id="PS51465">
    <property type="entry name" value="KAZAL_2"/>
    <property type="match status" value="1"/>
</dbReference>
<dbReference type="Ensembl" id="ENSGEVT00005016429.1">
    <property type="protein sequence ID" value="ENSGEVP00005015634.1"/>
    <property type="gene ID" value="ENSGEVG00005011127.1"/>
</dbReference>
<keyword evidence="4" id="KW-0722">Serine protease inhibitor</keyword>
<dbReference type="Pfam" id="PF00050">
    <property type="entry name" value="Kazal_1"/>
    <property type="match status" value="1"/>
</dbReference>
<name>A0A8C4WHI8_9SAUR</name>
<accession>A0A8C4WHI8</accession>
<evidence type="ECO:0000256" key="1">
    <source>
        <dbReference type="ARBA" id="ARBA00004613"/>
    </source>
</evidence>